<keyword evidence="2" id="KW-1185">Reference proteome</keyword>
<organism evidence="1 2">
    <name type="scientific">Arachis hypogaea</name>
    <name type="common">Peanut</name>
    <dbReference type="NCBI Taxonomy" id="3818"/>
    <lineage>
        <taxon>Eukaryota</taxon>
        <taxon>Viridiplantae</taxon>
        <taxon>Streptophyta</taxon>
        <taxon>Embryophyta</taxon>
        <taxon>Tracheophyta</taxon>
        <taxon>Spermatophyta</taxon>
        <taxon>Magnoliopsida</taxon>
        <taxon>eudicotyledons</taxon>
        <taxon>Gunneridae</taxon>
        <taxon>Pentapetalae</taxon>
        <taxon>rosids</taxon>
        <taxon>fabids</taxon>
        <taxon>Fabales</taxon>
        <taxon>Fabaceae</taxon>
        <taxon>Papilionoideae</taxon>
        <taxon>50 kb inversion clade</taxon>
        <taxon>dalbergioids sensu lato</taxon>
        <taxon>Dalbergieae</taxon>
        <taxon>Pterocarpus clade</taxon>
        <taxon>Arachis</taxon>
    </lineage>
</organism>
<dbReference type="Proteomes" id="UP000289738">
    <property type="component" value="Chromosome B04"/>
</dbReference>
<accession>A0A444ZDG1</accession>
<name>A0A444ZDG1_ARAHY</name>
<evidence type="ECO:0000313" key="1">
    <source>
        <dbReference type="EMBL" id="RYR12225.1"/>
    </source>
</evidence>
<dbReference type="AlphaFoldDB" id="A0A444ZDG1"/>
<protein>
    <submittedName>
        <fullName evidence="1">Uncharacterized protein</fullName>
    </submittedName>
</protein>
<sequence length="73" mass="8636">MAEMQEYQAKSKSKFSLSHEDAMLNDVNELQSPPRVKTRGRPKNRLWRINHSVKLQPLSCTRYELSWRGYEAL</sequence>
<reference evidence="1 2" key="1">
    <citation type="submission" date="2019-01" db="EMBL/GenBank/DDBJ databases">
        <title>Sequencing of cultivated peanut Arachis hypogaea provides insights into genome evolution and oil improvement.</title>
        <authorList>
            <person name="Chen X."/>
        </authorList>
    </citation>
    <scope>NUCLEOTIDE SEQUENCE [LARGE SCALE GENOMIC DNA]</scope>
    <source>
        <strain evidence="2">cv. Fuhuasheng</strain>
        <tissue evidence="1">Leaves</tissue>
    </source>
</reference>
<evidence type="ECO:0000313" key="2">
    <source>
        <dbReference type="Proteomes" id="UP000289738"/>
    </source>
</evidence>
<comment type="caution">
    <text evidence="1">The sequence shown here is derived from an EMBL/GenBank/DDBJ whole genome shotgun (WGS) entry which is preliminary data.</text>
</comment>
<proteinExistence type="predicted"/>
<gene>
    <name evidence="1" type="ORF">Ahy_B04g069754</name>
</gene>
<dbReference type="EMBL" id="SDMP01000014">
    <property type="protein sequence ID" value="RYR12225.1"/>
    <property type="molecule type" value="Genomic_DNA"/>
</dbReference>